<organism evidence="1 2">
    <name type="scientific">Mycobacterium kansasii ATCC 12478</name>
    <dbReference type="NCBI Taxonomy" id="557599"/>
    <lineage>
        <taxon>Bacteria</taxon>
        <taxon>Bacillati</taxon>
        <taxon>Actinomycetota</taxon>
        <taxon>Actinomycetes</taxon>
        <taxon>Mycobacteriales</taxon>
        <taxon>Mycobacteriaceae</taxon>
        <taxon>Mycobacterium</taxon>
    </lineage>
</organism>
<dbReference type="KEGG" id="mkn:MKAN_07385"/>
<evidence type="ECO:0000313" key="2">
    <source>
        <dbReference type="Proteomes" id="UP000017786"/>
    </source>
</evidence>
<proteinExistence type="predicted"/>
<dbReference type="EMBL" id="CP006835">
    <property type="protein sequence ID" value="AGZ54078.1"/>
    <property type="molecule type" value="Genomic_DNA"/>
</dbReference>
<dbReference type="AlphaFoldDB" id="U5WY08"/>
<gene>
    <name evidence="1" type="ORF">MKAN_07385</name>
</gene>
<evidence type="ECO:0000313" key="1">
    <source>
        <dbReference type="EMBL" id="AGZ54078.1"/>
    </source>
</evidence>
<reference evidence="1 2" key="1">
    <citation type="submission" date="2013-10" db="EMBL/GenBank/DDBJ databases">
        <title>Genome sequence of Mycobacterium kansasii.</title>
        <authorList>
            <consortium name="McGill University Mycobacterium genome consortium"/>
            <person name="Veyrier F.J."/>
            <person name="Behr M.A."/>
        </authorList>
    </citation>
    <scope>NUCLEOTIDE SEQUENCE [LARGE SCALE GENOMIC DNA]</scope>
    <source>
        <strain evidence="1 2">ATCC 12478</strain>
    </source>
</reference>
<accession>U5WY08</accession>
<sequence>MSGEFAVLVAQPARTADHAGLSVTGFALDNNDIRHRCPSSTVDHIDTA</sequence>
<name>U5WY08_MYCKA</name>
<dbReference type="Proteomes" id="UP000017786">
    <property type="component" value="Chromosome"/>
</dbReference>
<protein>
    <submittedName>
        <fullName evidence="1">Uncharacterized protein</fullName>
    </submittedName>
</protein>
<dbReference type="HOGENOM" id="CLU_3155076_0_0_11"/>